<sequence>MNTSLAHVQQQFAKALHYQANGDECLVVGDHFSADERMQIYRNNFIIGLSETLEATYPNILKLVGEECFTQMARQHVLTQPLTLGDVTFYGEGFAQTIEQFPNVIEAAPYLTEVARFEWSLDTAQQCFSQHQDSRSLQPLANLAQLSSDEHSQLQFHLAPGVSHFASNCAVFSLSVAIQTERFEGLDIHTQEVGVIACHPDGAAWSVKLNHEPYQLLMNLQKKATLAEIDASLLTHLEQLIRLNLVVGFTIASPKEKHHE</sequence>
<protein>
    <submittedName>
        <fullName evidence="2">DUF2063 domain-containing protein</fullName>
    </submittedName>
</protein>
<dbReference type="InterPro" id="IPR044922">
    <property type="entry name" value="DUF2063_N_sf"/>
</dbReference>
<accession>A0A1B9R023</accession>
<organism evidence="2 3">
    <name type="scientific">Vibrio genomosp. F10</name>
    <dbReference type="NCBI Taxonomy" id="723171"/>
    <lineage>
        <taxon>Bacteria</taxon>
        <taxon>Pseudomonadati</taxon>
        <taxon>Pseudomonadota</taxon>
        <taxon>Gammaproteobacteria</taxon>
        <taxon>Vibrionales</taxon>
        <taxon>Vibrionaceae</taxon>
        <taxon>Vibrio</taxon>
    </lineage>
</organism>
<evidence type="ECO:0000313" key="2">
    <source>
        <dbReference type="EMBL" id="OCH77218.1"/>
    </source>
</evidence>
<dbReference type="Proteomes" id="UP000093173">
    <property type="component" value="Unassembled WGS sequence"/>
</dbReference>
<proteinExistence type="predicted"/>
<dbReference type="Gene3D" id="1.10.150.690">
    <property type="entry name" value="DUF2063"/>
    <property type="match status" value="1"/>
</dbReference>
<keyword evidence="3" id="KW-1185">Reference proteome</keyword>
<evidence type="ECO:0000313" key="3">
    <source>
        <dbReference type="Proteomes" id="UP000093173"/>
    </source>
</evidence>
<name>A0A1B9R023_9VIBR</name>
<dbReference type="RefSeq" id="WP_065576644.1">
    <property type="nucleotide sequence ID" value="NZ_JBNGCH010000388.1"/>
</dbReference>
<dbReference type="InterPro" id="IPR018640">
    <property type="entry name" value="DUF2063"/>
</dbReference>
<reference evidence="3" key="1">
    <citation type="submission" date="2016-06" db="EMBL/GenBank/DDBJ databases">
        <authorList>
            <person name="Hehemann J.-H."/>
            <person name="Arevalo P."/>
            <person name="Datta M.S."/>
            <person name="Polz M.F."/>
        </authorList>
    </citation>
    <scope>NUCLEOTIDE SEQUENCE [LARGE SCALE GENOMIC DNA]</scope>
    <source>
        <strain evidence="3">9CSC122</strain>
    </source>
</reference>
<comment type="caution">
    <text evidence="2">The sequence shown here is derived from an EMBL/GenBank/DDBJ whole genome shotgun (WGS) entry which is preliminary data.</text>
</comment>
<dbReference type="AlphaFoldDB" id="A0A1B9R023"/>
<dbReference type="Pfam" id="PF09836">
    <property type="entry name" value="DUF2063"/>
    <property type="match status" value="1"/>
</dbReference>
<dbReference type="EMBL" id="MAJZ01000388">
    <property type="protein sequence ID" value="OCH77218.1"/>
    <property type="molecule type" value="Genomic_DNA"/>
</dbReference>
<evidence type="ECO:0000259" key="1">
    <source>
        <dbReference type="Pfam" id="PF09836"/>
    </source>
</evidence>
<feature type="domain" description="Putative DNA-binding" evidence="1">
    <location>
        <begin position="8"/>
        <end position="96"/>
    </location>
</feature>
<gene>
    <name evidence="2" type="ORF">A6E14_08040</name>
</gene>